<dbReference type="Proteomes" id="UP000222183">
    <property type="component" value="Segment"/>
</dbReference>
<organism evidence="1 2">
    <name type="scientific">Lactobacillus phage P1</name>
    <dbReference type="NCBI Taxonomy" id="1846168"/>
    <lineage>
        <taxon>Viruses</taxon>
        <taxon>Duplodnaviria</taxon>
        <taxon>Heunggongvirae</taxon>
        <taxon>Uroviricota</taxon>
        <taxon>Caudoviricetes</taxon>
        <taxon>Tybeckvirinae</taxon>
        <taxon>Maenadvirus</taxon>
        <taxon>Maenadvirus P1</taxon>
    </lineage>
</organism>
<dbReference type="EMBL" id="KX223815">
    <property type="protein sequence ID" value="ANO57966.1"/>
    <property type="molecule type" value="Genomic_DNA"/>
</dbReference>
<evidence type="ECO:0000313" key="1">
    <source>
        <dbReference type="EMBL" id="ANO57966.1"/>
    </source>
</evidence>
<protein>
    <submittedName>
        <fullName evidence="1">Uncharacterized protein</fullName>
    </submittedName>
</protein>
<keyword evidence="2" id="KW-1185">Reference proteome</keyword>
<name>A0A1S5RCR1_9CAUD</name>
<evidence type="ECO:0000313" key="2">
    <source>
        <dbReference type="Proteomes" id="UP000222183"/>
    </source>
</evidence>
<accession>A0A1S5RCR1</accession>
<gene>
    <name evidence="1" type="ORF">LVP1_g037</name>
</gene>
<proteinExistence type="predicted"/>
<reference evidence="1 2" key="1">
    <citation type="journal article" date="2016" name="J. Dairy Sci.">
        <title>Characterization and adsorption of Lactobacillus virulent phage P1.</title>
        <authorList>
            <person name="Chen X."/>
            <person name="Xi Y."/>
            <person name="Zhang H."/>
            <person name="Wang Z."/>
            <person name="Fan M."/>
            <person name="Liu Y."/>
            <person name="Wu W."/>
        </authorList>
    </citation>
    <scope>NUCLEOTIDE SEQUENCE [LARGE SCALE GENOMIC DNA]</scope>
</reference>
<sequence>MKVYLTYYKASDGVRVAYACASDYWVNFYFRRFDKSNTEKDVLNYIMSFADKSDEKIFIISNNQKMIRIMQKMKDTDNVSFIGRYDSEQARDIFIKLQVALTKKENYND</sequence>